<dbReference type="SUPFAM" id="SSF53167">
    <property type="entry name" value="Purine and uridine phosphorylases"/>
    <property type="match status" value="1"/>
</dbReference>
<protein>
    <recommendedName>
        <fullName evidence="1">Nucleoside phosphorylase domain-containing protein</fullName>
    </recommendedName>
</protein>
<dbReference type="InterPro" id="IPR000845">
    <property type="entry name" value="Nucleoside_phosphorylase_d"/>
</dbReference>
<dbReference type="Gene3D" id="3.40.50.1580">
    <property type="entry name" value="Nucleoside phosphorylase domain"/>
    <property type="match status" value="1"/>
</dbReference>
<feature type="non-terminal residue" evidence="2">
    <location>
        <position position="238"/>
    </location>
</feature>
<evidence type="ECO:0000259" key="1">
    <source>
        <dbReference type="Pfam" id="PF01048"/>
    </source>
</evidence>
<organism evidence="2">
    <name type="scientific">marine metagenome</name>
    <dbReference type="NCBI Taxonomy" id="408172"/>
    <lineage>
        <taxon>unclassified sequences</taxon>
        <taxon>metagenomes</taxon>
        <taxon>ecological metagenomes</taxon>
    </lineage>
</organism>
<dbReference type="AlphaFoldDB" id="A0A382WVA7"/>
<sequence length="238" mass="25793">MNRIYYPTLLLLGLLMFTTAAGGSAGDTAQQSNVLAVIGGSHIDRRHIDSFFSDEADILETITVETSAGTSPPILRMQHDGVPFYYVKFHGFSDVAASDMKGHNFVTMFAAFDQLGVTHIIAGATAGGLQPEFRKGDLILSNDLINLNFERPSNILAEANIQRPGIRATFNPPVCPDIHRVLSDLALEGYKAGRVFTGGVVVQDDAVAMRRQQKFACTRPSAGDIITHNVVTEMISAR</sequence>
<dbReference type="GO" id="GO:0009116">
    <property type="term" value="P:nucleoside metabolic process"/>
    <property type="evidence" value="ECO:0007669"/>
    <property type="project" value="InterPro"/>
</dbReference>
<feature type="domain" description="Nucleoside phosphorylase" evidence="1">
    <location>
        <begin position="105"/>
        <end position="206"/>
    </location>
</feature>
<name>A0A382WVA7_9ZZZZ</name>
<evidence type="ECO:0000313" key="2">
    <source>
        <dbReference type="EMBL" id="SVD62807.1"/>
    </source>
</evidence>
<dbReference type="GO" id="GO:0003824">
    <property type="term" value="F:catalytic activity"/>
    <property type="evidence" value="ECO:0007669"/>
    <property type="project" value="InterPro"/>
</dbReference>
<reference evidence="2" key="1">
    <citation type="submission" date="2018-05" db="EMBL/GenBank/DDBJ databases">
        <authorList>
            <person name="Lanie J.A."/>
            <person name="Ng W.-L."/>
            <person name="Kazmierczak K.M."/>
            <person name="Andrzejewski T.M."/>
            <person name="Davidsen T.M."/>
            <person name="Wayne K.J."/>
            <person name="Tettelin H."/>
            <person name="Glass J.I."/>
            <person name="Rusch D."/>
            <person name="Podicherti R."/>
            <person name="Tsui H.-C.T."/>
            <person name="Winkler M.E."/>
        </authorList>
    </citation>
    <scope>NUCLEOTIDE SEQUENCE</scope>
</reference>
<dbReference type="EMBL" id="UINC01162836">
    <property type="protein sequence ID" value="SVD62807.1"/>
    <property type="molecule type" value="Genomic_DNA"/>
</dbReference>
<dbReference type="InterPro" id="IPR035994">
    <property type="entry name" value="Nucleoside_phosphorylase_sf"/>
</dbReference>
<gene>
    <name evidence="2" type="ORF">METZ01_LOCUS415661</name>
</gene>
<dbReference type="Pfam" id="PF01048">
    <property type="entry name" value="PNP_UDP_1"/>
    <property type="match status" value="1"/>
</dbReference>
<proteinExistence type="predicted"/>
<accession>A0A382WVA7</accession>